<dbReference type="SUPFAM" id="SSF53720">
    <property type="entry name" value="ALDH-like"/>
    <property type="match status" value="1"/>
</dbReference>
<evidence type="ECO:0000256" key="8">
    <source>
        <dbReference type="SAM" id="MobiDB-lite"/>
    </source>
</evidence>
<accession>A0A132MXR2</accession>
<feature type="compositionally biased region" description="Basic and acidic residues" evidence="8">
    <location>
        <begin position="1"/>
        <end position="12"/>
    </location>
</feature>
<dbReference type="GO" id="GO:0036243">
    <property type="term" value="F:succinate-semialdehyde dehydrogenase (NADP+) activity"/>
    <property type="evidence" value="ECO:0007669"/>
    <property type="project" value="UniProtKB-EC"/>
</dbReference>
<proteinExistence type="inferred from homology"/>
<dbReference type="FunFam" id="3.40.309.10:FF:000009">
    <property type="entry name" value="Aldehyde dehydrogenase A"/>
    <property type="match status" value="1"/>
</dbReference>
<dbReference type="Proteomes" id="UP000070188">
    <property type="component" value="Unassembled WGS sequence"/>
</dbReference>
<evidence type="ECO:0000313" key="11">
    <source>
        <dbReference type="Proteomes" id="UP000070188"/>
    </source>
</evidence>
<dbReference type="EMBL" id="LAXD01000001">
    <property type="protein sequence ID" value="KWX02604.1"/>
    <property type="molecule type" value="Genomic_DNA"/>
</dbReference>
<sequence>MDSRSQDTHVSDTPETSSRPGATKTTATPLTAALPDGLVARLAGAIVTGSHRQTYTLYAPFTGEPIGELPQSAPGDVQLAFEKARKAQAAWAARPVEERTAVLLRAHDLMLQRQAEILDIIQIENGKARLHAFEEIAELAQVCRYYARTAKSHLKPRRRAGVFPIATKTYEIRHPKGVVGIISPWNYPLALGAADAVPAFAAGNAVVSMPDMQTPLTALWARELFIEAGLPADLWQVVVGEGPVIGPSVVDHADYVSFTGSTRTGRQVAQQAAYGLVGCSLELGGKNPMIVLEDADLDKAVEGAIRGCFASAGQLCVSIERLYVHHAVYQEFLERFVKRTRSLRLGAALDFSADVGSLTSKRQLETVRRHVEDARAKGAKVVAGGIARPDIGPYFFEPTILTGVHRDMLVYAEETFGPVVSVYPVKSAEDAILKANDTKYGLNASVWTRDIRRARALAERIKAGTVNVNEAYAAAYGSVDAPMGGMGDSGLGRRHGAEGILKFTEVQNVAIQRFVPFAPAFGLDARRWTRLLTTSLSLMKKLGKK</sequence>
<dbReference type="OrthoDB" id="6882680at2"/>
<protein>
    <recommendedName>
        <fullName evidence="4">succinate-semialdehyde dehydrogenase (NADP(+))</fullName>
        <ecNumber evidence="4">1.2.1.79</ecNumber>
    </recommendedName>
</protein>
<dbReference type="FunFam" id="3.40.605.10:FF:000010">
    <property type="entry name" value="N-succinylglutamate 5-semialdehyde dehydrogenase"/>
    <property type="match status" value="1"/>
</dbReference>
<dbReference type="STRING" id="1469144.LI90_3647"/>
<dbReference type="EC" id="1.2.1.79" evidence="4"/>
<dbReference type="Pfam" id="PF00171">
    <property type="entry name" value="Aldedh"/>
    <property type="match status" value="1"/>
</dbReference>
<dbReference type="InterPro" id="IPR029510">
    <property type="entry name" value="Ald_DH_CS_GLU"/>
</dbReference>
<dbReference type="PATRIC" id="fig|1469144.10.peg.3913"/>
<feature type="domain" description="Aldehyde dehydrogenase" evidence="9">
    <location>
        <begin position="50"/>
        <end position="509"/>
    </location>
</feature>
<keyword evidence="3 7" id="KW-0560">Oxidoreductase</keyword>
<dbReference type="PROSITE" id="PS00687">
    <property type="entry name" value="ALDEHYDE_DEHYDR_GLU"/>
    <property type="match status" value="1"/>
</dbReference>
<evidence type="ECO:0000256" key="6">
    <source>
        <dbReference type="PROSITE-ProRule" id="PRU10007"/>
    </source>
</evidence>
<keyword evidence="11" id="KW-1185">Reference proteome</keyword>
<evidence type="ECO:0000313" key="10">
    <source>
        <dbReference type="EMBL" id="KWX02604.1"/>
    </source>
</evidence>
<evidence type="ECO:0000259" key="9">
    <source>
        <dbReference type="Pfam" id="PF00171"/>
    </source>
</evidence>
<evidence type="ECO:0000256" key="2">
    <source>
        <dbReference type="ARBA" id="ARBA00022857"/>
    </source>
</evidence>
<comment type="similarity">
    <text evidence="1 7">Belongs to the aldehyde dehydrogenase family.</text>
</comment>
<keyword evidence="2" id="KW-0521">NADP</keyword>
<comment type="caution">
    <text evidence="10">The sequence shown here is derived from an EMBL/GenBank/DDBJ whole genome shotgun (WGS) entry which is preliminary data.</text>
</comment>
<dbReference type="NCBIfam" id="NF006916">
    <property type="entry name" value="PRK09407.1"/>
    <property type="match status" value="1"/>
</dbReference>
<comment type="catalytic activity">
    <reaction evidence="5">
        <text>succinate semialdehyde + NADP(+) + H2O = succinate + NADPH + 2 H(+)</text>
        <dbReference type="Rhea" id="RHEA:13213"/>
        <dbReference type="ChEBI" id="CHEBI:15377"/>
        <dbReference type="ChEBI" id="CHEBI:15378"/>
        <dbReference type="ChEBI" id="CHEBI:30031"/>
        <dbReference type="ChEBI" id="CHEBI:57706"/>
        <dbReference type="ChEBI" id="CHEBI:57783"/>
        <dbReference type="ChEBI" id="CHEBI:58349"/>
        <dbReference type="EC" id="1.2.1.79"/>
    </reaction>
</comment>
<name>A0A132MXR2_9ACTN</name>
<dbReference type="PANTHER" id="PTHR11699">
    <property type="entry name" value="ALDEHYDE DEHYDROGENASE-RELATED"/>
    <property type="match status" value="1"/>
</dbReference>
<feature type="region of interest" description="Disordered" evidence="8">
    <location>
        <begin position="1"/>
        <end position="29"/>
    </location>
</feature>
<dbReference type="Gene3D" id="3.40.309.10">
    <property type="entry name" value="Aldehyde Dehydrogenase, Chain A, domain 2"/>
    <property type="match status" value="1"/>
</dbReference>
<dbReference type="RefSeq" id="WP_066889718.1">
    <property type="nucleotide sequence ID" value="NZ_LAXD01000001.1"/>
</dbReference>
<dbReference type="CDD" id="cd07101">
    <property type="entry name" value="ALDH_SSADH2_GabD2"/>
    <property type="match status" value="1"/>
</dbReference>
<dbReference type="Gene3D" id="3.40.605.10">
    <property type="entry name" value="Aldehyde Dehydrogenase, Chain A, domain 1"/>
    <property type="match status" value="1"/>
</dbReference>
<gene>
    <name evidence="10" type="ORF">LI90_3647</name>
</gene>
<evidence type="ECO:0000256" key="7">
    <source>
        <dbReference type="RuleBase" id="RU003345"/>
    </source>
</evidence>
<evidence type="ECO:0000256" key="3">
    <source>
        <dbReference type="ARBA" id="ARBA00023002"/>
    </source>
</evidence>
<dbReference type="InterPro" id="IPR016163">
    <property type="entry name" value="Ald_DH_C"/>
</dbReference>
<organism evidence="10 11">
    <name type="scientific">Carbonactinospora thermoautotrophica</name>
    <dbReference type="NCBI Taxonomy" id="1469144"/>
    <lineage>
        <taxon>Bacteria</taxon>
        <taxon>Bacillati</taxon>
        <taxon>Actinomycetota</taxon>
        <taxon>Actinomycetes</taxon>
        <taxon>Kitasatosporales</taxon>
        <taxon>Carbonactinosporaceae</taxon>
        <taxon>Carbonactinospora</taxon>
    </lineage>
</organism>
<evidence type="ECO:0000256" key="1">
    <source>
        <dbReference type="ARBA" id="ARBA00009986"/>
    </source>
</evidence>
<dbReference type="AlphaFoldDB" id="A0A132MXR2"/>
<evidence type="ECO:0000256" key="5">
    <source>
        <dbReference type="ARBA" id="ARBA00048559"/>
    </source>
</evidence>
<evidence type="ECO:0000256" key="4">
    <source>
        <dbReference type="ARBA" id="ARBA00039122"/>
    </source>
</evidence>
<dbReference type="InterPro" id="IPR016162">
    <property type="entry name" value="Ald_DH_N"/>
</dbReference>
<reference evidence="11" key="1">
    <citation type="submission" date="2015-04" db="EMBL/GenBank/DDBJ databases">
        <title>Physiological reanalysis, assessment of diazotrophy, and genome sequences of multiple isolates of Streptomyces thermoautotrophicus.</title>
        <authorList>
            <person name="MacKellar D.C."/>
            <person name="Lieber L."/>
            <person name="Norman J."/>
            <person name="Bolger A."/>
            <person name="Tobin C."/>
            <person name="Murray J.W."/>
            <person name="Chang R."/>
            <person name="Ford T."/>
            <person name="Nguyen P.Q."/>
            <person name="Woodward J."/>
            <person name="Permingeat H."/>
            <person name="Joshi N.S."/>
            <person name="Silver P.A."/>
            <person name="Usadel B."/>
            <person name="Rutherford A.W."/>
            <person name="Friesen M."/>
            <person name="Prell J."/>
        </authorList>
    </citation>
    <scope>NUCLEOTIDE SEQUENCE [LARGE SCALE GENOMIC DNA]</scope>
    <source>
        <strain evidence="11">H1</strain>
    </source>
</reference>
<dbReference type="InterPro" id="IPR015590">
    <property type="entry name" value="Aldehyde_DH_dom"/>
</dbReference>
<dbReference type="InterPro" id="IPR016161">
    <property type="entry name" value="Ald_DH/histidinol_DH"/>
</dbReference>
<feature type="active site" evidence="6">
    <location>
        <position position="282"/>
    </location>
</feature>